<keyword evidence="8 10" id="KW-0414">Isoprene biosynthesis</keyword>
<protein>
    <recommendedName>
        <fullName evidence="3 10">4-diphosphocytidyl-2-C-methyl-D-erythritol kinase</fullName>
        <shortName evidence="10">CMK</shortName>
        <ecNumber evidence="2 10">2.7.1.148</ecNumber>
    </recommendedName>
    <alternativeName>
        <fullName evidence="9 10">4-(cytidine-5'-diphospho)-2-C-methyl-D-erythritol kinase</fullName>
    </alternativeName>
</protein>
<dbReference type="InterPro" id="IPR020568">
    <property type="entry name" value="Ribosomal_Su5_D2-typ_SF"/>
</dbReference>
<dbReference type="Pfam" id="PF08544">
    <property type="entry name" value="GHMP_kinases_C"/>
    <property type="match status" value="1"/>
</dbReference>
<name>A0ABY3MWK5_9GAMM</name>
<keyword evidence="14" id="KW-1185">Reference proteome</keyword>
<evidence type="ECO:0000256" key="9">
    <source>
        <dbReference type="ARBA" id="ARBA00032554"/>
    </source>
</evidence>
<feature type="active site" evidence="10">
    <location>
        <position position="28"/>
    </location>
</feature>
<evidence type="ECO:0000256" key="6">
    <source>
        <dbReference type="ARBA" id="ARBA00022777"/>
    </source>
</evidence>
<sequence length="302" mass="32634">MTYSSHTTSPTSINHFINKAIEFPSPAKINLFLHIVGQRPDGYHNLETLFQFLNYSDTITLTVTEQPSISLLTPIEGVNNEDNLIVKAAKLLKSKCNTSLGVNISINKVLPMGGGLGGGSSNAATILVALNKLWQCDLSLNELAILGLGLGADVPIFVHGFSAFAQGVGEELTPIEPLESWYLITKPKCSISTQQVFTATELPRNTPTLSSQSLTVKDFITENFHNDCQTLVIKNYPEVAKLLAWLVEYAPSRMTGTGACVFTRFSSQDEAQALQAKLPPGISSFVAQGLNKSPLCSLIACM</sequence>
<dbReference type="SUPFAM" id="SSF54211">
    <property type="entry name" value="Ribosomal protein S5 domain 2-like"/>
    <property type="match status" value="1"/>
</dbReference>
<dbReference type="InterPro" id="IPR014721">
    <property type="entry name" value="Ribsml_uS5_D2-typ_fold_subgr"/>
</dbReference>
<comment type="caution">
    <text evidence="13">The sequence shown here is derived from an EMBL/GenBank/DDBJ whole genome shotgun (WGS) entry which is preliminary data.</text>
</comment>
<dbReference type="Pfam" id="PF00288">
    <property type="entry name" value="GHMP_kinases_N"/>
    <property type="match status" value="1"/>
</dbReference>
<dbReference type="InterPro" id="IPR004424">
    <property type="entry name" value="IspE"/>
</dbReference>
<feature type="binding site" evidence="10">
    <location>
        <begin position="111"/>
        <end position="121"/>
    </location>
    <ligand>
        <name>ATP</name>
        <dbReference type="ChEBI" id="CHEBI:30616"/>
    </ligand>
</feature>
<evidence type="ECO:0000256" key="8">
    <source>
        <dbReference type="ARBA" id="ARBA00023229"/>
    </source>
</evidence>
<dbReference type="GO" id="GO:0050515">
    <property type="term" value="F:4-(cytidine 5'-diphospho)-2-C-methyl-D-erythritol kinase activity"/>
    <property type="evidence" value="ECO:0007669"/>
    <property type="project" value="UniProtKB-EC"/>
</dbReference>
<dbReference type="PIRSF" id="PIRSF010376">
    <property type="entry name" value="IspE"/>
    <property type="match status" value="1"/>
</dbReference>
<evidence type="ECO:0000313" key="13">
    <source>
        <dbReference type="EMBL" id="TYK65531.1"/>
    </source>
</evidence>
<evidence type="ECO:0000313" key="14">
    <source>
        <dbReference type="Proteomes" id="UP000815846"/>
    </source>
</evidence>
<keyword evidence="4 10" id="KW-0808">Transferase</keyword>
<gene>
    <name evidence="10 13" type="primary">ispE</name>
    <name evidence="13" type="ORF">CWS31_010605</name>
</gene>
<comment type="similarity">
    <text evidence="1 10">Belongs to the GHMP kinase family. IspE subfamily.</text>
</comment>
<dbReference type="RefSeq" id="WP_101345051.1">
    <property type="nucleotide sequence ID" value="NZ_PJAI02000010.1"/>
</dbReference>
<feature type="domain" description="GHMP kinase C-terminal" evidence="12">
    <location>
        <begin position="217"/>
        <end position="278"/>
    </location>
</feature>
<proteinExistence type="inferred from homology"/>
<dbReference type="InterPro" id="IPR006204">
    <property type="entry name" value="GHMP_kinase_N_dom"/>
</dbReference>
<evidence type="ECO:0000256" key="10">
    <source>
        <dbReference type="HAMAP-Rule" id="MF_00061"/>
    </source>
</evidence>
<evidence type="ECO:0000256" key="1">
    <source>
        <dbReference type="ARBA" id="ARBA00009684"/>
    </source>
</evidence>
<dbReference type="PANTHER" id="PTHR43527:SF2">
    <property type="entry name" value="4-DIPHOSPHOCYTIDYL-2-C-METHYL-D-ERYTHRITOL KINASE, CHLOROPLASTIC"/>
    <property type="match status" value="1"/>
</dbReference>
<evidence type="ECO:0000256" key="5">
    <source>
        <dbReference type="ARBA" id="ARBA00022741"/>
    </source>
</evidence>
<dbReference type="Proteomes" id="UP000815846">
    <property type="component" value="Unassembled WGS sequence"/>
</dbReference>
<comment type="pathway">
    <text evidence="10">Isoprenoid biosynthesis; isopentenyl diphosphate biosynthesis via DXP pathway; isopentenyl diphosphate from 1-deoxy-D-xylulose 5-phosphate: step 3/6.</text>
</comment>
<dbReference type="Gene3D" id="3.30.70.890">
    <property type="entry name" value="GHMP kinase, C-terminal domain"/>
    <property type="match status" value="1"/>
</dbReference>
<dbReference type="EMBL" id="PJAI02000010">
    <property type="protein sequence ID" value="TYK65531.1"/>
    <property type="molecule type" value="Genomic_DNA"/>
</dbReference>
<comment type="function">
    <text evidence="10">Catalyzes the phosphorylation of the position 2 hydroxy group of 4-diphosphocytidyl-2C-methyl-D-erythritol.</text>
</comment>
<dbReference type="EC" id="2.7.1.148" evidence="2 10"/>
<dbReference type="NCBIfam" id="TIGR00154">
    <property type="entry name" value="ispE"/>
    <property type="match status" value="1"/>
</dbReference>
<reference evidence="13 14" key="1">
    <citation type="submission" date="2019-08" db="EMBL/GenBank/DDBJ databases">
        <title>Microbe sample from Colwellia echini.</title>
        <authorList>
            <person name="Christiansen L."/>
            <person name="Pathiraja D."/>
            <person name="Schultz-Johansen M."/>
            <person name="Choi I.-G."/>
            <person name="Stougaard P."/>
        </authorList>
    </citation>
    <scope>NUCLEOTIDE SEQUENCE [LARGE SCALE GENOMIC DNA]</scope>
    <source>
        <strain evidence="13 14">A3</strain>
    </source>
</reference>
<evidence type="ECO:0000256" key="7">
    <source>
        <dbReference type="ARBA" id="ARBA00022840"/>
    </source>
</evidence>
<keyword evidence="5 10" id="KW-0547">Nucleotide-binding</keyword>
<evidence type="ECO:0000256" key="2">
    <source>
        <dbReference type="ARBA" id="ARBA00012052"/>
    </source>
</evidence>
<organism evidence="13 14">
    <name type="scientific">Colwellia echini</name>
    <dbReference type="NCBI Taxonomy" id="1982103"/>
    <lineage>
        <taxon>Bacteria</taxon>
        <taxon>Pseudomonadati</taxon>
        <taxon>Pseudomonadota</taxon>
        <taxon>Gammaproteobacteria</taxon>
        <taxon>Alteromonadales</taxon>
        <taxon>Colwelliaceae</taxon>
        <taxon>Colwellia</taxon>
    </lineage>
</organism>
<dbReference type="HAMAP" id="MF_00061">
    <property type="entry name" value="IspE"/>
    <property type="match status" value="1"/>
</dbReference>
<keyword evidence="6 10" id="KW-0418">Kinase</keyword>
<feature type="domain" description="GHMP kinase N-terminal" evidence="11">
    <location>
        <begin position="83"/>
        <end position="160"/>
    </location>
</feature>
<dbReference type="Gene3D" id="3.30.230.10">
    <property type="match status" value="1"/>
</dbReference>
<evidence type="ECO:0000256" key="3">
    <source>
        <dbReference type="ARBA" id="ARBA00017473"/>
    </source>
</evidence>
<feature type="active site" evidence="10">
    <location>
        <position position="153"/>
    </location>
</feature>
<dbReference type="PANTHER" id="PTHR43527">
    <property type="entry name" value="4-DIPHOSPHOCYTIDYL-2-C-METHYL-D-ERYTHRITOL KINASE, CHLOROPLASTIC"/>
    <property type="match status" value="1"/>
</dbReference>
<comment type="catalytic activity">
    <reaction evidence="10">
        <text>4-CDP-2-C-methyl-D-erythritol + ATP = 4-CDP-2-C-methyl-D-erythritol 2-phosphate + ADP + H(+)</text>
        <dbReference type="Rhea" id="RHEA:18437"/>
        <dbReference type="ChEBI" id="CHEBI:15378"/>
        <dbReference type="ChEBI" id="CHEBI:30616"/>
        <dbReference type="ChEBI" id="CHEBI:57823"/>
        <dbReference type="ChEBI" id="CHEBI:57919"/>
        <dbReference type="ChEBI" id="CHEBI:456216"/>
        <dbReference type="EC" id="2.7.1.148"/>
    </reaction>
</comment>
<dbReference type="InterPro" id="IPR013750">
    <property type="entry name" value="GHMP_kinase_C_dom"/>
</dbReference>
<evidence type="ECO:0000256" key="4">
    <source>
        <dbReference type="ARBA" id="ARBA00022679"/>
    </source>
</evidence>
<accession>A0ABY3MWK5</accession>
<evidence type="ECO:0000259" key="12">
    <source>
        <dbReference type="Pfam" id="PF08544"/>
    </source>
</evidence>
<keyword evidence="7 10" id="KW-0067">ATP-binding</keyword>
<dbReference type="SUPFAM" id="SSF55060">
    <property type="entry name" value="GHMP Kinase, C-terminal domain"/>
    <property type="match status" value="1"/>
</dbReference>
<evidence type="ECO:0000259" key="11">
    <source>
        <dbReference type="Pfam" id="PF00288"/>
    </source>
</evidence>
<dbReference type="InterPro" id="IPR036554">
    <property type="entry name" value="GHMP_kinase_C_sf"/>
</dbReference>